<reference evidence="2 3" key="1">
    <citation type="submission" date="2016-06" db="EMBL/GenBank/DDBJ databases">
        <title>Genome sequence of halotolerant plant growth promoting strain of Halomonas elongata HEK1 isolated from salterns of Rann of Kutch, Gujarat, India.</title>
        <authorList>
            <person name="Gaba S."/>
            <person name="Singh R.N."/>
            <person name="Abrol S."/>
            <person name="Kaushik R."/>
            <person name="Saxena A.K."/>
        </authorList>
    </citation>
    <scope>NUCLEOTIDE SEQUENCE [LARGE SCALE GENOMIC DNA]</scope>
    <source>
        <strain evidence="2 3">HEK1</strain>
    </source>
</reference>
<organism evidence="2 3">
    <name type="scientific">Halomonas elongata</name>
    <dbReference type="NCBI Taxonomy" id="2746"/>
    <lineage>
        <taxon>Bacteria</taxon>
        <taxon>Pseudomonadati</taxon>
        <taxon>Pseudomonadota</taxon>
        <taxon>Gammaproteobacteria</taxon>
        <taxon>Oceanospirillales</taxon>
        <taxon>Halomonadaceae</taxon>
        <taxon>Halomonas</taxon>
    </lineage>
</organism>
<dbReference type="EMBL" id="MAJD01000001">
    <property type="protein sequence ID" value="OBX37004.1"/>
    <property type="molecule type" value="Genomic_DNA"/>
</dbReference>
<dbReference type="Pfam" id="PF24489">
    <property type="entry name" value="Ig_J_second"/>
    <property type="match status" value="1"/>
</dbReference>
<dbReference type="PATRIC" id="fig|2746.7.peg.1396"/>
<feature type="domain" description="Tip attachment protein J second Ig-like" evidence="1">
    <location>
        <begin position="532"/>
        <end position="628"/>
    </location>
</feature>
<dbReference type="Proteomes" id="UP000092504">
    <property type="component" value="Unassembled WGS sequence"/>
</dbReference>
<evidence type="ECO:0000313" key="2">
    <source>
        <dbReference type="EMBL" id="OBX37004.1"/>
    </source>
</evidence>
<sequence>MPKGQYDVRVTRVRSYHGGVQAIYTDCQWSVLRSVQDGPAYTGNHVLMALRIRATDQLNGVIDQLRIRTQAVLRVWDGSAWVMQATNNPGWAYIDAMTGQQVGNPIGDGRLHLEDIVNWAAFCDAHASPLEYHHVHDGDETVLDRARSIAAAGQGSFAFRDGKFGIVFDDPNTPIVQAITPRNASGFSSSIQYKDLPHGIRVKYVDPDIWSDAERIVYRDGYDESNATRFEDFQLQGVASSEEAWDHGNYHLRQAILRPETFKASMDWENLAIVRGNRVLYQYDAILVGLGSARVKSVSGTTIVLDERLEYTEQRAYGISVRGVDDAAGKAKLIATQVTGAEIGETDTFTTVDSIDVEVGDLVIYGVMGKESIDAKVTRIEPNEDFGADLTLVNAAPDIYDYTTAPVFDPGITNPIPPDRVRPPVPHITSVRGDETAAQHNQDGSFTTLIRVAYAFNTQVGLPNLQVEARYRVVGSDEWEHAGPFTTSGNLTIRDVDEELDYEIQLRALNGSMASVWSQTATLTVTGQAVQVPQSIEVQRGNFSITLIPRGLYSGAQYEFFRSSAPLALGDVETNAQRLSVGAVLVDTDLMPDTTYYYYVRQWTVSRVSAFAAVEATTRNDPSAVISNISGEIHEGFSIQRCASGSSRSASTRIRLRRPRRIWPMRLSDWMTGLIPSRAISTTRRPGSMVA</sequence>
<evidence type="ECO:0000259" key="1">
    <source>
        <dbReference type="Pfam" id="PF24489"/>
    </source>
</evidence>
<dbReference type="NCBIfam" id="NF040662">
    <property type="entry name" value="attach_TipJ_rel"/>
    <property type="match status" value="1"/>
</dbReference>
<name>A0A1B8P405_HALEL</name>
<dbReference type="Gene3D" id="2.60.40.10">
    <property type="entry name" value="Immunoglobulins"/>
    <property type="match status" value="1"/>
</dbReference>
<comment type="caution">
    <text evidence="2">The sequence shown here is derived from an EMBL/GenBank/DDBJ whole genome shotgun (WGS) entry which is preliminary data.</text>
</comment>
<dbReference type="InterPro" id="IPR013783">
    <property type="entry name" value="Ig-like_fold"/>
</dbReference>
<dbReference type="InterPro" id="IPR057587">
    <property type="entry name" value="GpJ_Ig_second"/>
</dbReference>
<accession>A0A1B8P405</accession>
<dbReference type="InterPro" id="IPR036116">
    <property type="entry name" value="FN3_sf"/>
</dbReference>
<dbReference type="AlphaFoldDB" id="A0A1B8P405"/>
<dbReference type="SUPFAM" id="SSF49265">
    <property type="entry name" value="Fibronectin type III"/>
    <property type="match status" value="1"/>
</dbReference>
<proteinExistence type="predicted"/>
<protein>
    <recommendedName>
        <fullName evidence="1">Tip attachment protein J second Ig-like domain-containing protein</fullName>
    </recommendedName>
</protein>
<gene>
    <name evidence="2" type="ORF">A8U91_01352</name>
</gene>
<evidence type="ECO:0000313" key="3">
    <source>
        <dbReference type="Proteomes" id="UP000092504"/>
    </source>
</evidence>